<dbReference type="RefSeq" id="WP_115731543.1">
    <property type="nucleotide sequence ID" value="NZ_BAAAVY010000002.1"/>
</dbReference>
<evidence type="ECO:0000259" key="1">
    <source>
        <dbReference type="Pfam" id="PF14216"/>
    </source>
</evidence>
<sequence>MTSDQPVRVQLSRRKGWKLPENTVKVDRSTRWGNPFKAEAFWDAGYKGSVEVANRNCVGAFKAWMLGERHWAHGSALPPLPDISVLRGKSVACWCKLDQPCHADVLLQLANAPLPTRKEQAE</sequence>
<feature type="domain" description="DUF4326" evidence="1">
    <location>
        <begin position="13"/>
        <end position="108"/>
    </location>
</feature>
<accession>A0A380WME9</accession>
<evidence type="ECO:0000313" key="2">
    <source>
        <dbReference type="EMBL" id="SUU89364.1"/>
    </source>
</evidence>
<dbReference type="OrthoDB" id="3483205at2"/>
<dbReference type="AlphaFoldDB" id="A0A380WME9"/>
<name>A0A380WME9_AMIAI</name>
<dbReference type="InterPro" id="IPR025475">
    <property type="entry name" value="DUF4326"/>
</dbReference>
<gene>
    <name evidence="2" type="ORF">NCTC10684_02603</name>
</gene>
<dbReference type="Pfam" id="PF14216">
    <property type="entry name" value="DUF4326"/>
    <property type="match status" value="1"/>
</dbReference>
<reference evidence="2 3" key="1">
    <citation type="submission" date="2018-06" db="EMBL/GenBank/DDBJ databases">
        <authorList>
            <consortium name="Pathogen Informatics"/>
            <person name="Doyle S."/>
        </authorList>
    </citation>
    <scope>NUCLEOTIDE SEQUENCE [LARGE SCALE GENOMIC DNA]</scope>
    <source>
        <strain evidence="2 3">NCTC10684</strain>
    </source>
</reference>
<evidence type="ECO:0000313" key="3">
    <source>
        <dbReference type="Proteomes" id="UP000254701"/>
    </source>
</evidence>
<organism evidence="2 3">
    <name type="scientific">Aminobacter aminovorans</name>
    <name type="common">Chelatobacter heintzii</name>
    <dbReference type="NCBI Taxonomy" id="83263"/>
    <lineage>
        <taxon>Bacteria</taxon>
        <taxon>Pseudomonadati</taxon>
        <taxon>Pseudomonadota</taxon>
        <taxon>Alphaproteobacteria</taxon>
        <taxon>Hyphomicrobiales</taxon>
        <taxon>Phyllobacteriaceae</taxon>
        <taxon>Aminobacter</taxon>
    </lineage>
</organism>
<dbReference type="EMBL" id="UFSM01000001">
    <property type="protein sequence ID" value="SUU89364.1"/>
    <property type="molecule type" value="Genomic_DNA"/>
</dbReference>
<protein>
    <recommendedName>
        <fullName evidence="1">DUF4326 domain-containing protein</fullName>
    </recommendedName>
</protein>
<proteinExistence type="predicted"/>
<dbReference type="Proteomes" id="UP000254701">
    <property type="component" value="Unassembled WGS sequence"/>
</dbReference>